<feature type="transmembrane region" description="Helical" evidence="6">
    <location>
        <begin position="95"/>
        <end position="117"/>
    </location>
</feature>
<feature type="domain" description="Cytochrome b561 bacterial/Ni-hydrogenase" evidence="7">
    <location>
        <begin position="7"/>
        <end position="178"/>
    </location>
</feature>
<sequence length="215" mass="23745">MTGRIRVWDGVVRASHWAIATLIPLCWWTAEQGEMEWHQTCAYLLLAVILTRTFWGLVGSDTARLAPLVRSPGSVLGYLRQWRGQRQPSLGHNPAGGYMVLLMLALITAQLVTGLFATDDILTEGPLYGWVSYDTASTLTTLHKRIFDAITIALGLHLLAILVYRLKGIPLVSAMITGRQRLSAPAPTMRPIWPAALVFVTSLGAVTYLLILPLW</sequence>
<dbReference type="OrthoDB" id="196472at2"/>
<reference evidence="9" key="1">
    <citation type="submission" date="2016-11" db="EMBL/GenBank/DDBJ databases">
        <authorList>
            <person name="Varghese N."/>
            <person name="Submissions S."/>
        </authorList>
    </citation>
    <scope>NUCLEOTIDE SEQUENCE [LARGE SCALE GENOMIC DNA]</scope>
    <source>
        <strain evidence="9">DSM 16917</strain>
    </source>
</reference>
<keyword evidence="3 6" id="KW-0812">Transmembrane</keyword>
<evidence type="ECO:0000256" key="1">
    <source>
        <dbReference type="ARBA" id="ARBA00004651"/>
    </source>
</evidence>
<dbReference type="PANTHER" id="PTHR30485:SF2">
    <property type="entry name" value="BLL0597 PROTEIN"/>
    <property type="match status" value="1"/>
</dbReference>
<dbReference type="GO" id="GO:0009055">
    <property type="term" value="F:electron transfer activity"/>
    <property type="evidence" value="ECO:0007669"/>
    <property type="project" value="InterPro"/>
</dbReference>
<dbReference type="Proteomes" id="UP000184268">
    <property type="component" value="Unassembled WGS sequence"/>
</dbReference>
<dbReference type="Pfam" id="PF01292">
    <property type="entry name" value="Ni_hydr_CYTB"/>
    <property type="match status" value="1"/>
</dbReference>
<dbReference type="AlphaFoldDB" id="A0A1M5ZUE2"/>
<keyword evidence="9" id="KW-1185">Reference proteome</keyword>
<dbReference type="InterPro" id="IPR051542">
    <property type="entry name" value="Hydrogenase_cytochrome"/>
</dbReference>
<dbReference type="InterPro" id="IPR016174">
    <property type="entry name" value="Di-haem_cyt_TM"/>
</dbReference>
<feature type="transmembrane region" description="Helical" evidence="6">
    <location>
        <begin position="146"/>
        <end position="166"/>
    </location>
</feature>
<keyword evidence="4 6" id="KW-1133">Transmembrane helix</keyword>
<name>A0A1M5ZUE2_9GAMM</name>
<dbReference type="EMBL" id="FQXG01000016">
    <property type="protein sequence ID" value="SHI27543.1"/>
    <property type="molecule type" value="Genomic_DNA"/>
</dbReference>
<evidence type="ECO:0000256" key="3">
    <source>
        <dbReference type="ARBA" id="ARBA00022692"/>
    </source>
</evidence>
<dbReference type="GO" id="GO:0005886">
    <property type="term" value="C:plasma membrane"/>
    <property type="evidence" value="ECO:0007669"/>
    <property type="project" value="UniProtKB-SubCell"/>
</dbReference>
<dbReference type="GO" id="GO:0020037">
    <property type="term" value="F:heme binding"/>
    <property type="evidence" value="ECO:0007669"/>
    <property type="project" value="TreeGrafter"/>
</dbReference>
<evidence type="ECO:0000313" key="9">
    <source>
        <dbReference type="Proteomes" id="UP000184268"/>
    </source>
</evidence>
<feature type="transmembrane region" description="Helical" evidence="6">
    <location>
        <begin position="191"/>
        <end position="211"/>
    </location>
</feature>
<evidence type="ECO:0000256" key="6">
    <source>
        <dbReference type="SAM" id="Phobius"/>
    </source>
</evidence>
<keyword evidence="2" id="KW-1003">Cell membrane</keyword>
<dbReference type="SUPFAM" id="SSF81342">
    <property type="entry name" value="Transmembrane di-heme cytochromes"/>
    <property type="match status" value="1"/>
</dbReference>
<evidence type="ECO:0000256" key="2">
    <source>
        <dbReference type="ARBA" id="ARBA00022475"/>
    </source>
</evidence>
<evidence type="ECO:0000256" key="4">
    <source>
        <dbReference type="ARBA" id="ARBA00022989"/>
    </source>
</evidence>
<evidence type="ECO:0000313" key="8">
    <source>
        <dbReference type="EMBL" id="SHI27543.1"/>
    </source>
</evidence>
<dbReference type="GO" id="GO:0022904">
    <property type="term" value="P:respiratory electron transport chain"/>
    <property type="evidence" value="ECO:0007669"/>
    <property type="project" value="InterPro"/>
</dbReference>
<comment type="subcellular location">
    <subcellularLocation>
        <location evidence="1">Cell membrane</location>
        <topology evidence="1">Multi-pass membrane protein</topology>
    </subcellularLocation>
</comment>
<accession>A0A1M5ZUE2</accession>
<dbReference type="Gene3D" id="1.20.950.20">
    <property type="entry name" value="Transmembrane di-heme cytochromes, Chain C"/>
    <property type="match status" value="1"/>
</dbReference>
<dbReference type="PANTHER" id="PTHR30485">
    <property type="entry name" value="NI/FE-HYDROGENASE 1 B-TYPE CYTOCHROME SUBUNIT"/>
    <property type="match status" value="1"/>
</dbReference>
<organism evidence="8 9">
    <name type="scientific">Ferrimonas marina</name>
    <dbReference type="NCBI Taxonomy" id="299255"/>
    <lineage>
        <taxon>Bacteria</taxon>
        <taxon>Pseudomonadati</taxon>
        <taxon>Pseudomonadota</taxon>
        <taxon>Gammaproteobacteria</taxon>
        <taxon>Alteromonadales</taxon>
        <taxon>Ferrimonadaceae</taxon>
        <taxon>Ferrimonas</taxon>
    </lineage>
</organism>
<dbReference type="STRING" id="299255.SAMN02745129_0558"/>
<proteinExistence type="predicted"/>
<dbReference type="InterPro" id="IPR011577">
    <property type="entry name" value="Cyt_b561_bac/Ni-Hgenase"/>
</dbReference>
<gene>
    <name evidence="8" type="ORF">SAMN02745129_0558</name>
</gene>
<evidence type="ECO:0000256" key="5">
    <source>
        <dbReference type="ARBA" id="ARBA00023136"/>
    </source>
</evidence>
<keyword evidence="5 6" id="KW-0472">Membrane</keyword>
<protein>
    <submittedName>
        <fullName evidence="8">Cytochrome b</fullName>
    </submittedName>
</protein>
<dbReference type="RefSeq" id="WP_067666088.1">
    <property type="nucleotide sequence ID" value="NZ_FQXG01000016.1"/>
</dbReference>
<evidence type="ECO:0000259" key="7">
    <source>
        <dbReference type="Pfam" id="PF01292"/>
    </source>
</evidence>